<organism evidence="7 8">
    <name type="scientific">Potamilus streckersoni</name>
    <dbReference type="NCBI Taxonomy" id="2493646"/>
    <lineage>
        <taxon>Eukaryota</taxon>
        <taxon>Metazoa</taxon>
        <taxon>Spiralia</taxon>
        <taxon>Lophotrochozoa</taxon>
        <taxon>Mollusca</taxon>
        <taxon>Bivalvia</taxon>
        <taxon>Autobranchia</taxon>
        <taxon>Heteroconchia</taxon>
        <taxon>Palaeoheterodonta</taxon>
        <taxon>Unionida</taxon>
        <taxon>Unionoidea</taxon>
        <taxon>Unionidae</taxon>
        <taxon>Ambleminae</taxon>
        <taxon>Lampsilini</taxon>
        <taxon>Potamilus</taxon>
    </lineage>
</organism>
<reference evidence="7" key="2">
    <citation type="journal article" date="2021" name="Genome Biol. Evol.">
        <title>Developing a high-quality reference genome for a parasitic bivalve with doubly uniparental inheritance (Bivalvia: Unionida).</title>
        <authorList>
            <person name="Smith C.H."/>
        </authorList>
    </citation>
    <scope>NUCLEOTIDE SEQUENCE</scope>
    <source>
        <strain evidence="7">CHS0354</strain>
        <tissue evidence="7">Mantle</tissue>
    </source>
</reference>
<proteinExistence type="predicted"/>
<sequence>MNYKLRQYAKKIPNTFDGSELKLHRGFVTLEEYIYYKPMLPESQDYNVNKIIYGVQEKRIIIIFFTDRSTDGQNYELTHSMLPSTTKDPQHIVKALLDQLGLLSPPFGNTSNSLQVTEQDASSSGKDPNELLNAYLLLAEELVRSVAISNETISMTTEHVAVRSEIVHVDSFNDTYVPIKVTEEKSYEFIKLSVGIFSQTKAIRVSTIVHRTLHETFVPKQIGNRSASIGSRVLSVSLQYVGNSGTRAANINVHDAIILILRTEIEPDRTEHSRLCTYWNVGIKSWSTDGCRQVVKNQSHTTCSCNHLTNFAVLVLYAKENQAGTDYSVNSGLQHINSVSRHHACHICLSEVSRLSNNAISKTMARFRM</sequence>
<feature type="non-terminal residue" evidence="7">
    <location>
        <position position="369"/>
    </location>
</feature>
<dbReference type="Gene3D" id="2.60.220.50">
    <property type="match status" value="1"/>
</dbReference>
<dbReference type="PANTHER" id="PTHR12011:SF347">
    <property type="entry name" value="FI21270P1-RELATED"/>
    <property type="match status" value="1"/>
</dbReference>
<evidence type="ECO:0000256" key="1">
    <source>
        <dbReference type="ARBA" id="ARBA00004370"/>
    </source>
</evidence>
<dbReference type="InterPro" id="IPR046338">
    <property type="entry name" value="GAIN_dom_sf"/>
</dbReference>
<comment type="caution">
    <text evidence="7">The sequence shown here is derived from an EMBL/GenBank/DDBJ whole genome shotgun (WGS) entry which is preliminary data.</text>
</comment>
<dbReference type="InterPro" id="IPR057244">
    <property type="entry name" value="GAIN_B"/>
</dbReference>
<evidence type="ECO:0000313" key="8">
    <source>
        <dbReference type="Proteomes" id="UP001195483"/>
    </source>
</evidence>
<keyword evidence="5" id="KW-1015">Disulfide bond</keyword>
<evidence type="ECO:0000256" key="2">
    <source>
        <dbReference type="ARBA" id="ARBA00022692"/>
    </source>
</evidence>
<evidence type="ECO:0000256" key="4">
    <source>
        <dbReference type="ARBA" id="ARBA00023136"/>
    </source>
</evidence>
<name>A0AAE0S5L5_9BIVA</name>
<evidence type="ECO:0000259" key="6">
    <source>
        <dbReference type="PROSITE" id="PS50221"/>
    </source>
</evidence>
<protein>
    <recommendedName>
        <fullName evidence="6">GAIN-B domain-containing protein</fullName>
    </recommendedName>
</protein>
<evidence type="ECO:0000313" key="7">
    <source>
        <dbReference type="EMBL" id="KAK3585642.1"/>
    </source>
</evidence>
<accession>A0AAE0S5L5</accession>
<keyword evidence="4" id="KW-0472">Membrane</keyword>
<feature type="domain" description="GAIN-B" evidence="6">
    <location>
        <begin position="144"/>
        <end position="321"/>
    </location>
</feature>
<comment type="subcellular location">
    <subcellularLocation>
        <location evidence="1">Membrane</location>
    </subcellularLocation>
</comment>
<gene>
    <name evidence="7" type="ORF">CHS0354_004562</name>
</gene>
<keyword evidence="8" id="KW-1185">Reference proteome</keyword>
<dbReference type="InterPro" id="IPR000203">
    <property type="entry name" value="GPS"/>
</dbReference>
<dbReference type="Proteomes" id="UP001195483">
    <property type="component" value="Unassembled WGS sequence"/>
</dbReference>
<reference evidence="7" key="1">
    <citation type="journal article" date="2021" name="Genome Biol. Evol.">
        <title>A High-Quality Reference Genome for a Parasitic Bivalve with Doubly Uniparental Inheritance (Bivalvia: Unionida).</title>
        <authorList>
            <person name="Smith C.H."/>
        </authorList>
    </citation>
    <scope>NUCLEOTIDE SEQUENCE</scope>
    <source>
        <strain evidence="7">CHS0354</strain>
    </source>
</reference>
<dbReference type="Pfam" id="PF01825">
    <property type="entry name" value="GPS"/>
    <property type="match status" value="1"/>
</dbReference>
<reference evidence="7" key="3">
    <citation type="submission" date="2023-05" db="EMBL/GenBank/DDBJ databases">
        <authorList>
            <person name="Smith C.H."/>
        </authorList>
    </citation>
    <scope>NUCLEOTIDE SEQUENCE</scope>
    <source>
        <strain evidence="7">CHS0354</strain>
        <tissue evidence="7">Mantle</tissue>
    </source>
</reference>
<evidence type="ECO:0000256" key="5">
    <source>
        <dbReference type="ARBA" id="ARBA00023157"/>
    </source>
</evidence>
<evidence type="ECO:0000256" key="3">
    <source>
        <dbReference type="ARBA" id="ARBA00022989"/>
    </source>
</evidence>
<dbReference type="PROSITE" id="PS50221">
    <property type="entry name" value="GAIN_B"/>
    <property type="match status" value="1"/>
</dbReference>
<dbReference type="SMART" id="SM00303">
    <property type="entry name" value="GPS"/>
    <property type="match status" value="1"/>
</dbReference>
<dbReference type="GO" id="GO:0005886">
    <property type="term" value="C:plasma membrane"/>
    <property type="evidence" value="ECO:0007669"/>
    <property type="project" value="TreeGrafter"/>
</dbReference>
<keyword evidence="2" id="KW-0812">Transmembrane</keyword>
<keyword evidence="3" id="KW-1133">Transmembrane helix</keyword>
<dbReference type="AlphaFoldDB" id="A0AAE0S5L5"/>
<dbReference type="EMBL" id="JAEAOA010000333">
    <property type="protein sequence ID" value="KAK3585642.1"/>
    <property type="molecule type" value="Genomic_DNA"/>
</dbReference>
<dbReference type="PANTHER" id="PTHR12011">
    <property type="entry name" value="ADHESION G-PROTEIN COUPLED RECEPTOR"/>
    <property type="match status" value="1"/>
</dbReference>